<comment type="similarity">
    <text evidence="3 7">Belongs to the IspD/TarI cytidylyltransferase family. IspD subfamily.</text>
</comment>
<dbReference type="InterPro" id="IPR029044">
    <property type="entry name" value="Nucleotide-diphossugar_trans"/>
</dbReference>
<evidence type="ECO:0000256" key="4">
    <source>
        <dbReference type="ARBA" id="ARBA00022679"/>
    </source>
</evidence>
<dbReference type="EMBL" id="CP099489">
    <property type="protein sequence ID" value="USQ80734.1"/>
    <property type="molecule type" value="Genomic_DNA"/>
</dbReference>
<dbReference type="Gene3D" id="3.90.550.10">
    <property type="entry name" value="Spore Coat Polysaccharide Biosynthesis Protein SpsA, Chain A"/>
    <property type="match status" value="1"/>
</dbReference>
<evidence type="ECO:0000256" key="1">
    <source>
        <dbReference type="ARBA" id="ARBA00001282"/>
    </source>
</evidence>
<feature type="site" description="Transition state stabilizer" evidence="7">
    <location>
        <position position="8"/>
    </location>
</feature>
<sequence length="410" mass="42178">MAAGRGTRLGADRPKALVPLGRGPDAAPLVTHALRGVLSCPDLSDVVVVAPPDRMPELTAAVDLTGVELTSAGAGQVQVTVVAGGAERSDSVAAGLAALPPGVGIVLVHDAARALTPPAVFERVVEAVRHGHSAVVPALPVTDTIKMVDARDHVVSTPDRNALRAVQTPQGFLRETLERAHHEAGGSVTDDAGLVESLGDAVFVVPGDPRSRKITDAEDLAVVESWLSATPARGATPVLLVLGGLPGTGKTTLARAWARSRRAAHVRVDTIEVALQRAGADQVGPQGYAAAYALAADQLALGLDVVADSVNPLPVTRAAWREVASASGATVLEVELTCAATEHRERVEGRTADIVGHQVPDWSGVQAADYVPWTDADVALDTTDVDVSDLLAHVEQALAAVPEVGKPTAP</sequence>
<dbReference type="CDD" id="cd02516">
    <property type="entry name" value="CDP-ME_synthetase"/>
    <property type="match status" value="1"/>
</dbReference>
<comment type="pathway">
    <text evidence="2 7">Isoprenoid biosynthesis; isopentenyl diphosphate biosynthesis via DXP pathway; isopentenyl diphosphate from 1-deoxy-D-xylulose 5-phosphate: step 2/6.</text>
</comment>
<keyword evidence="4 7" id="KW-0808">Transferase</keyword>
<keyword evidence="6 7" id="KW-0414">Isoprene biosynthesis</keyword>
<accession>A0ABY4YW20</accession>
<proteinExistence type="inferred from homology"/>
<comment type="function">
    <text evidence="7">Catalyzes the formation of 4-diphosphocytidyl-2-C-methyl-D-erythritol from CTP and 2-C-methyl-D-erythritol 4-phosphate (MEP).</text>
</comment>
<dbReference type="SUPFAM" id="SSF53448">
    <property type="entry name" value="Nucleotide-diphospho-sugar transferases"/>
    <property type="match status" value="1"/>
</dbReference>
<dbReference type="HAMAP" id="MF_00108">
    <property type="entry name" value="IspD"/>
    <property type="match status" value="1"/>
</dbReference>
<name>A0ABY4YW20_9MICO</name>
<dbReference type="InterPro" id="IPR050088">
    <property type="entry name" value="IspD/TarI_cytidylyltransf_bact"/>
</dbReference>
<keyword evidence="9" id="KW-1185">Reference proteome</keyword>
<evidence type="ECO:0000256" key="7">
    <source>
        <dbReference type="HAMAP-Rule" id="MF_00108"/>
    </source>
</evidence>
<evidence type="ECO:0000256" key="5">
    <source>
        <dbReference type="ARBA" id="ARBA00022695"/>
    </source>
</evidence>
<organism evidence="8 9">
    <name type="scientific">Ornithinimicrobium faecis</name>
    <dbReference type="NCBI Taxonomy" id="2934158"/>
    <lineage>
        <taxon>Bacteria</taxon>
        <taxon>Bacillati</taxon>
        <taxon>Actinomycetota</taxon>
        <taxon>Actinomycetes</taxon>
        <taxon>Micrococcales</taxon>
        <taxon>Ornithinimicrobiaceae</taxon>
        <taxon>Ornithinimicrobium</taxon>
    </lineage>
</organism>
<dbReference type="Gene3D" id="3.40.50.300">
    <property type="entry name" value="P-loop containing nucleotide triphosphate hydrolases"/>
    <property type="match status" value="1"/>
</dbReference>
<dbReference type="PANTHER" id="PTHR32125">
    <property type="entry name" value="2-C-METHYL-D-ERYTHRITOL 4-PHOSPHATE CYTIDYLYLTRANSFERASE, CHLOROPLASTIC"/>
    <property type="match status" value="1"/>
</dbReference>
<dbReference type="Proteomes" id="UP001056455">
    <property type="component" value="Chromosome"/>
</dbReference>
<gene>
    <name evidence="7 8" type="primary">ispD</name>
    <name evidence="8" type="ORF">NF556_03485</name>
</gene>
<dbReference type="EC" id="2.7.7.60" evidence="7"/>
<comment type="catalytic activity">
    <reaction evidence="1 7">
        <text>2-C-methyl-D-erythritol 4-phosphate + CTP + H(+) = 4-CDP-2-C-methyl-D-erythritol + diphosphate</text>
        <dbReference type="Rhea" id="RHEA:13429"/>
        <dbReference type="ChEBI" id="CHEBI:15378"/>
        <dbReference type="ChEBI" id="CHEBI:33019"/>
        <dbReference type="ChEBI" id="CHEBI:37563"/>
        <dbReference type="ChEBI" id="CHEBI:57823"/>
        <dbReference type="ChEBI" id="CHEBI:58262"/>
        <dbReference type="EC" id="2.7.7.60"/>
    </reaction>
</comment>
<dbReference type="InterPro" id="IPR018294">
    <property type="entry name" value="ISPD_synthase_CS"/>
</dbReference>
<evidence type="ECO:0000313" key="8">
    <source>
        <dbReference type="EMBL" id="USQ80734.1"/>
    </source>
</evidence>
<dbReference type="SUPFAM" id="SSF52540">
    <property type="entry name" value="P-loop containing nucleoside triphosphate hydrolases"/>
    <property type="match status" value="1"/>
</dbReference>
<dbReference type="InterPro" id="IPR034683">
    <property type="entry name" value="IspD/TarI"/>
</dbReference>
<feature type="site" description="Transition state stabilizer" evidence="7">
    <location>
        <position position="15"/>
    </location>
</feature>
<keyword evidence="5 7" id="KW-0548">Nucleotidyltransferase</keyword>
<evidence type="ECO:0000256" key="3">
    <source>
        <dbReference type="ARBA" id="ARBA00009789"/>
    </source>
</evidence>
<dbReference type="Pfam" id="PF01128">
    <property type="entry name" value="IspD"/>
    <property type="match status" value="1"/>
</dbReference>
<dbReference type="InterPro" id="IPR001228">
    <property type="entry name" value="IspD"/>
</dbReference>
<dbReference type="NCBIfam" id="TIGR00453">
    <property type="entry name" value="ispD"/>
    <property type="match status" value="1"/>
</dbReference>
<feature type="site" description="Positions MEP for the nucleophilic attack" evidence="7">
    <location>
        <position position="160"/>
    </location>
</feature>
<dbReference type="InterPro" id="IPR027417">
    <property type="entry name" value="P-loop_NTPase"/>
</dbReference>
<evidence type="ECO:0000256" key="2">
    <source>
        <dbReference type="ARBA" id="ARBA00004787"/>
    </source>
</evidence>
<reference evidence="8" key="1">
    <citation type="submission" date="2022-06" db="EMBL/GenBank/DDBJ databases">
        <title>Ornithinimicrobium HY1793.</title>
        <authorList>
            <person name="Huang Y."/>
        </authorList>
    </citation>
    <scope>NUCLEOTIDE SEQUENCE</scope>
    <source>
        <strain evidence="8">HY1793</strain>
    </source>
</reference>
<feature type="site" description="Positions MEP for the nucleophilic attack" evidence="7">
    <location>
        <position position="213"/>
    </location>
</feature>
<evidence type="ECO:0000313" key="9">
    <source>
        <dbReference type="Proteomes" id="UP001056455"/>
    </source>
</evidence>
<protein>
    <recommendedName>
        <fullName evidence="7">2-C-methyl-D-erythritol 4-phosphate cytidylyltransferase</fullName>
        <ecNumber evidence="7">2.7.7.60</ecNumber>
    </recommendedName>
    <alternativeName>
        <fullName evidence="7">4-diphosphocytidyl-2C-methyl-D-erythritol synthase</fullName>
    </alternativeName>
    <alternativeName>
        <fullName evidence="7">MEP cytidylyltransferase</fullName>
        <shortName evidence="7">MCT</shortName>
    </alternativeName>
</protein>
<dbReference type="PROSITE" id="PS01295">
    <property type="entry name" value="ISPD"/>
    <property type="match status" value="1"/>
</dbReference>
<dbReference type="RefSeq" id="WP_252594116.1">
    <property type="nucleotide sequence ID" value="NZ_CP099489.1"/>
</dbReference>
<dbReference type="GO" id="GO:0050518">
    <property type="term" value="F:2-C-methyl-D-erythritol 4-phosphate cytidylyltransferase activity"/>
    <property type="evidence" value="ECO:0007669"/>
    <property type="project" value="UniProtKB-EC"/>
</dbReference>
<dbReference type="PANTHER" id="PTHR32125:SF4">
    <property type="entry name" value="2-C-METHYL-D-ERYTHRITOL 4-PHOSPHATE CYTIDYLYLTRANSFERASE, CHLOROPLASTIC"/>
    <property type="match status" value="1"/>
</dbReference>
<evidence type="ECO:0000256" key="6">
    <source>
        <dbReference type="ARBA" id="ARBA00023229"/>
    </source>
</evidence>
<dbReference type="Pfam" id="PF13671">
    <property type="entry name" value="AAA_33"/>
    <property type="match status" value="1"/>
</dbReference>